<dbReference type="KEGG" id="ngr:NAEGRDRAFT_80574"/>
<gene>
    <name evidence="3" type="primary">AM47</name>
    <name evidence="3" type="ORF">NAEGRDRAFT_80574</name>
</gene>
<keyword evidence="4" id="KW-1185">Reference proteome</keyword>
<feature type="compositionally biased region" description="Acidic residues" evidence="2">
    <location>
        <begin position="587"/>
        <end position="610"/>
    </location>
</feature>
<dbReference type="InterPro" id="IPR027417">
    <property type="entry name" value="P-loop_NTPase"/>
</dbReference>
<feature type="compositionally biased region" description="Low complexity" evidence="2">
    <location>
        <begin position="365"/>
        <end position="399"/>
    </location>
</feature>
<dbReference type="InterPro" id="IPR001806">
    <property type="entry name" value="Small_GTPase"/>
</dbReference>
<feature type="coiled-coil region" evidence="1">
    <location>
        <begin position="258"/>
        <end position="292"/>
    </location>
</feature>
<dbReference type="SMART" id="SM00175">
    <property type="entry name" value="RAB"/>
    <property type="match status" value="1"/>
</dbReference>
<feature type="compositionally biased region" description="Acidic residues" evidence="2">
    <location>
        <begin position="453"/>
        <end position="465"/>
    </location>
</feature>
<feature type="compositionally biased region" description="Acidic residues" evidence="2">
    <location>
        <begin position="654"/>
        <end position="667"/>
    </location>
</feature>
<dbReference type="InParanoid" id="D2VMS4"/>
<dbReference type="VEuPathDB" id="AmoebaDB:NAEGRDRAFT_80574"/>
<keyword evidence="1" id="KW-0175">Coiled coil</keyword>
<accession>D2VMS4</accession>
<evidence type="ECO:0000313" key="4">
    <source>
        <dbReference type="Proteomes" id="UP000006671"/>
    </source>
</evidence>
<feature type="compositionally biased region" description="Polar residues" evidence="2">
    <location>
        <begin position="338"/>
        <end position="364"/>
    </location>
</feature>
<protein>
    <submittedName>
        <fullName evidence="3">Uncharacterized protein AM47</fullName>
    </submittedName>
</protein>
<sequence length="757" mass="85169">MGNEVTKLSPEELKNRQIQKVDMEMSRKMQKGSRYNMKVLLKGDRNSGKTMLFRRLQGQPFSEAYIPSTAISTAHVHWNYKASDDTVVVEVWDVVDKGKLNGITNYEDAVIDEEDNQPTPEQLQLKAQAMAKSTEYEVEQLKKKTSSPAVTNSPNFGDHQLTVIDANIVDVYKHCNAVLLVFDITKPWTWEYVKNEIENKVPEGVEIAVIANCKDLENKRVVTQNEVTEFCARRGVFIIECSGLNCYGLKEIYTWLNIPFLKLKIDITKKQLNILEEELQFGKEEVDLYLKTSNYANHLQSLKEKKKATSGFTEELANRKVAVKRPTLPPSTPPPSTNHTALPQASQVHRPPTTTTVQHNTPDATSIPHHQPQPQTQSPVPPQVRSAQPTTPQSATPTPKTNSGGGGFFSAALSYFGGSSKETPKPQPPKAVLQPVITESKEKVDINNFYAGNDDEDAFYSDEGEQYASTNVTTSRSMEDEEDSPSTKPKKKTTKKSTKSKKSTKKSKKVESEDEEEEEDEDFRDRPMIDQSVNESMEELYVPVSKQSFKKSVLAATTSSPSPKETPKPEPVIVKKEIPTLSKEEIAVEDDNGFYSEEEETKVEEEDTYEDAFATTTDTNTAPVTTQEDEEENFYGDEIKETSMDIVPETNESFYDDEEEKVQEEPVEPPKPAIVSSPVVQVEEQKPEEPKQSIFSQRSYYEEEEEKPKKKKSTKKASTKKSSAETSEEKPKKKKKKPKAPAAEESQPSVPTGYEEI</sequence>
<feature type="compositionally biased region" description="Low complexity" evidence="2">
    <location>
        <begin position="611"/>
        <end position="626"/>
    </location>
</feature>
<dbReference type="PANTHER" id="PTHR14932:SF1">
    <property type="entry name" value="RAB-LIKE PROTEIN 6"/>
    <property type="match status" value="1"/>
</dbReference>
<reference evidence="3 4" key="1">
    <citation type="journal article" date="2010" name="Cell">
        <title>The genome of Naegleria gruberi illuminates early eukaryotic versatility.</title>
        <authorList>
            <person name="Fritz-Laylin L.K."/>
            <person name="Prochnik S.E."/>
            <person name="Ginger M.L."/>
            <person name="Dacks J.B."/>
            <person name="Carpenter M.L."/>
            <person name="Field M.C."/>
            <person name="Kuo A."/>
            <person name="Paredez A."/>
            <person name="Chapman J."/>
            <person name="Pham J."/>
            <person name="Shu S."/>
            <person name="Neupane R."/>
            <person name="Cipriano M."/>
            <person name="Mancuso J."/>
            <person name="Tu H."/>
            <person name="Salamov A."/>
            <person name="Lindquist E."/>
            <person name="Shapiro H."/>
            <person name="Lucas S."/>
            <person name="Grigoriev I.V."/>
            <person name="Cande W.Z."/>
            <person name="Fulton C."/>
            <person name="Rokhsar D.S."/>
            <person name="Dawson S.C."/>
        </authorList>
    </citation>
    <scope>NUCLEOTIDE SEQUENCE [LARGE SCALE GENOMIC DNA]</scope>
    <source>
        <strain evidence="3 4">NEG-M</strain>
    </source>
</reference>
<dbReference type="GO" id="GO:0003924">
    <property type="term" value="F:GTPase activity"/>
    <property type="evidence" value="ECO:0007669"/>
    <property type="project" value="InterPro"/>
</dbReference>
<dbReference type="RefSeq" id="XP_002674529.1">
    <property type="nucleotide sequence ID" value="XM_002674483.1"/>
</dbReference>
<dbReference type="Pfam" id="PF00071">
    <property type="entry name" value="Ras"/>
    <property type="match status" value="1"/>
</dbReference>
<dbReference type="SUPFAM" id="SSF52540">
    <property type="entry name" value="P-loop containing nucleoside triphosphate hydrolases"/>
    <property type="match status" value="1"/>
</dbReference>
<evidence type="ECO:0000256" key="2">
    <source>
        <dbReference type="SAM" id="MobiDB-lite"/>
    </source>
</evidence>
<dbReference type="PANTHER" id="PTHR14932">
    <property type="entry name" value="RAS GTPASE-RELATED"/>
    <property type="match status" value="1"/>
</dbReference>
<feature type="region of interest" description="Disordered" evidence="2">
    <location>
        <begin position="316"/>
        <end position="409"/>
    </location>
</feature>
<dbReference type="STRING" id="5762.D2VMS4"/>
<dbReference type="PROSITE" id="PS51419">
    <property type="entry name" value="RAB"/>
    <property type="match status" value="1"/>
</dbReference>
<dbReference type="eggNOG" id="KOG0084">
    <property type="taxonomic scope" value="Eukaryota"/>
</dbReference>
<evidence type="ECO:0000313" key="3">
    <source>
        <dbReference type="EMBL" id="EFC41785.1"/>
    </source>
</evidence>
<name>D2VMS4_NAEGR</name>
<feature type="compositionally biased region" description="Acidic residues" evidence="2">
    <location>
        <begin position="512"/>
        <end position="522"/>
    </location>
</feature>
<feature type="compositionally biased region" description="Basic residues" evidence="2">
    <location>
        <begin position="488"/>
        <end position="508"/>
    </location>
</feature>
<dbReference type="GO" id="GO:0005829">
    <property type="term" value="C:cytosol"/>
    <property type="evidence" value="ECO:0007669"/>
    <property type="project" value="TreeGrafter"/>
</dbReference>
<dbReference type="OMA" id="IQISHIN"/>
<dbReference type="AlphaFoldDB" id="D2VMS4"/>
<dbReference type="GO" id="GO:0005634">
    <property type="term" value="C:nucleus"/>
    <property type="evidence" value="ECO:0007669"/>
    <property type="project" value="TreeGrafter"/>
</dbReference>
<evidence type="ECO:0000256" key="1">
    <source>
        <dbReference type="SAM" id="Coils"/>
    </source>
</evidence>
<feature type="region of interest" description="Disordered" evidence="2">
    <location>
        <begin position="450"/>
        <end position="757"/>
    </location>
</feature>
<dbReference type="GeneID" id="8851371"/>
<dbReference type="InterPro" id="IPR040385">
    <property type="entry name" value="RABL6"/>
</dbReference>
<proteinExistence type="predicted"/>
<feature type="compositionally biased region" description="Basic and acidic residues" evidence="2">
    <location>
        <begin position="565"/>
        <end position="586"/>
    </location>
</feature>
<dbReference type="EMBL" id="GG738883">
    <property type="protein sequence ID" value="EFC41785.1"/>
    <property type="molecule type" value="Genomic_DNA"/>
</dbReference>
<dbReference type="Proteomes" id="UP000006671">
    <property type="component" value="Unassembled WGS sequence"/>
</dbReference>
<feature type="compositionally biased region" description="Pro residues" evidence="2">
    <location>
        <begin position="327"/>
        <end position="336"/>
    </location>
</feature>
<feature type="compositionally biased region" description="Polar residues" evidence="2">
    <location>
        <begin position="467"/>
        <end position="476"/>
    </location>
</feature>
<dbReference type="Gene3D" id="3.40.50.300">
    <property type="entry name" value="P-loop containing nucleotide triphosphate hydrolases"/>
    <property type="match status" value="1"/>
</dbReference>
<dbReference type="GO" id="GO:0005525">
    <property type="term" value="F:GTP binding"/>
    <property type="evidence" value="ECO:0007669"/>
    <property type="project" value="InterPro"/>
</dbReference>
<organism evidence="4">
    <name type="scientific">Naegleria gruberi</name>
    <name type="common">Amoeba</name>
    <dbReference type="NCBI Taxonomy" id="5762"/>
    <lineage>
        <taxon>Eukaryota</taxon>
        <taxon>Discoba</taxon>
        <taxon>Heterolobosea</taxon>
        <taxon>Tetramitia</taxon>
        <taxon>Eutetramitia</taxon>
        <taxon>Vahlkampfiidae</taxon>
        <taxon>Naegleria</taxon>
    </lineage>
</organism>
<feature type="compositionally biased region" description="Basic residues" evidence="2">
    <location>
        <begin position="709"/>
        <end position="719"/>
    </location>
</feature>
<dbReference type="OrthoDB" id="207081at2759"/>